<feature type="non-terminal residue" evidence="2">
    <location>
        <position position="289"/>
    </location>
</feature>
<evidence type="ECO:0000313" key="2">
    <source>
        <dbReference type="EMBL" id="SVC30193.1"/>
    </source>
</evidence>
<dbReference type="NCBIfam" id="TIGR01891">
    <property type="entry name" value="amidohydrolases"/>
    <property type="match status" value="1"/>
</dbReference>
<dbReference type="InterPro" id="IPR052030">
    <property type="entry name" value="Peptidase_M20/M20A_hydrolases"/>
</dbReference>
<accession>A0A382L300</accession>
<dbReference type="GO" id="GO:0005737">
    <property type="term" value="C:cytoplasm"/>
    <property type="evidence" value="ECO:0007669"/>
    <property type="project" value="TreeGrafter"/>
</dbReference>
<dbReference type="GO" id="GO:0071713">
    <property type="term" value="F:para-aminobenzoyl-glutamate hydrolase activity"/>
    <property type="evidence" value="ECO:0007669"/>
    <property type="project" value="TreeGrafter"/>
</dbReference>
<feature type="non-terminal residue" evidence="2">
    <location>
        <position position="1"/>
    </location>
</feature>
<dbReference type="SUPFAM" id="SSF53187">
    <property type="entry name" value="Zn-dependent exopeptidases"/>
    <property type="match status" value="1"/>
</dbReference>
<feature type="domain" description="Peptidase M20 dimerisation" evidence="1">
    <location>
        <begin position="210"/>
        <end position="282"/>
    </location>
</feature>
<dbReference type="InterPro" id="IPR002933">
    <property type="entry name" value="Peptidase_M20"/>
</dbReference>
<dbReference type="Pfam" id="PF01546">
    <property type="entry name" value="Peptidase_M20"/>
    <property type="match status" value="1"/>
</dbReference>
<reference evidence="2" key="1">
    <citation type="submission" date="2018-05" db="EMBL/GenBank/DDBJ databases">
        <authorList>
            <person name="Lanie J.A."/>
            <person name="Ng W.-L."/>
            <person name="Kazmierczak K.M."/>
            <person name="Andrzejewski T.M."/>
            <person name="Davidsen T.M."/>
            <person name="Wayne K.J."/>
            <person name="Tettelin H."/>
            <person name="Glass J.I."/>
            <person name="Rusch D."/>
            <person name="Podicherti R."/>
            <person name="Tsui H.-C.T."/>
            <person name="Winkler M.E."/>
        </authorList>
    </citation>
    <scope>NUCLEOTIDE SEQUENCE</scope>
</reference>
<dbReference type="AlphaFoldDB" id="A0A382L300"/>
<dbReference type="Gene3D" id="3.40.630.10">
    <property type="entry name" value="Zn peptidases"/>
    <property type="match status" value="1"/>
</dbReference>
<dbReference type="InterPro" id="IPR036264">
    <property type="entry name" value="Bact_exopeptidase_dim_dom"/>
</dbReference>
<protein>
    <recommendedName>
        <fullName evidence="1">Peptidase M20 dimerisation domain-containing protein</fullName>
    </recommendedName>
</protein>
<dbReference type="InterPro" id="IPR017439">
    <property type="entry name" value="Amidohydrolase"/>
</dbReference>
<dbReference type="EMBL" id="UINC01083975">
    <property type="protein sequence ID" value="SVC30193.1"/>
    <property type="molecule type" value="Genomic_DNA"/>
</dbReference>
<dbReference type="GO" id="GO:0016805">
    <property type="term" value="F:dipeptidase activity"/>
    <property type="evidence" value="ECO:0007669"/>
    <property type="project" value="TreeGrafter"/>
</dbReference>
<evidence type="ECO:0000259" key="1">
    <source>
        <dbReference type="Pfam" id="PF07687"/>
    </source>
</evidence>
<organism evidence="2">
    <name type="scientific">marine metagenome</name>
    <dbReference type="NCBI Taxonomy" id="408172"/>
    <lineage>
        <taxon>unclassified sequences</taxon>
        <taxon>metagenomes</taxon>
        <taxon>ecological metagenomes</taxon>
    </lineage>
</organism>
<dbReference type="GO" id="GO:0046657">
    <property type="term" value="P:folic acid catabolic process"/>
    <property type="evidence" value="ECO:0007669"/>
    <property type="project" value="TreeGrafter"/>
</dbReference>
<sequence length="289" mass="30749">VNKILSVWLILGLNACFLTFNGLSAQSVKDMLADFIDENASSYETVAQEIWELAEVGYMENESSEMLQGMLRSAGFEIESGVAGIPTAFVASYGGGGPIIGIMGEYDALPGITQSRSADRDPIIGKIAGHACGHHLFGTGSVAAAMAVKDWLEETGTTGTIRVYGTPAEEGGAGKVYMVRAGLMDDVDVMLHWHAGSQNEANAESSLANKSGKFRFYGQSAHAAAAPWRGRSALDGVEAMHSMVNMMREHVTPASRIHYVVTAGGAAPNVIPDFAESYIYVMHPDPNEV</sequence>
<dbReference type="PANTHER" id="PTHR30575">
    <property type="entry name" value="PEPTIDASE M20"/>
    <property type="match status" value="1"/>
</dbReference>
<gene>
    <name evidence="2" type="ORF">METZ01_LOCUS283047</name>
</gene>
<dbReference type="PANTHER" id="PTHR30575:SF0">
    <property type="entry name" value="XAA-ARG DIPEPTIDASE"/>
    <property type="match status" value="1"/>
</dbReference>
<dbReference type="Pfam" id="PF07687">
    <property type="entry name" value="M20_dimer"/>
    <property type="match status" value="1"/>
</dbReference>
<proteinExistence type="predicted"/>
<dbReference type="SUPFAM" id="SSF55031">
    <property type="entry name" value="Bacterial exopeptidase dimerisation domain"/>
    <property type="match status" value="1"/>
</dbReference>
<dbReference type="InterPro" id="IPR011650">
    <property type="entry name" value="Peptidase_M20_dimer"/>
</dbReference>
<name>A0A382L300_9ZZZZ</name>